<protein>
    <recommendedName>
        <fullName evidence="1">NACHT conflict system C-terminal helical domain-containing protein</fullName>
    </recommendedName>
</protein>
<keyword evidence="3" id="KW-1185">Reference proteome</keyword>
<proteinExistence type="predicted"/>
<reference evidence="2 3" key="1">
    <citation type="journal article" date="2015" name="Genome Announc.">
        <title>Draft Genome Sequence of Cyanobacterium Hassallia byssoidea Strain VB512170, Isolated from Monuments in India.</title>
        <authorList>
            <person name="Singh D."/>
            <person name="Chandrababunaidu M.M."/>
            <person name="Panda A."/>
            <person name="Sen D."/>
            <person name="Bhattacharyya S."/>
            <person name="Adhikary S.P."/>
            <person name="Tripathy S."/>
        </authorList>
    </citation>
    <scope>NUCLEOTIDE SEQUENCE [LARGE SCALE GENOMIC DNA]</scope>
    <source>
        <strain evidence="2 3">VB512170</strain>
    </source>
</reference>
<dbReference type="InterPro" id="IPR054501">
    <property type="entry name" value="NCH2"/>
</dbReference>
<gene>
    <name evidence="2" type="ORF">PI95_027860</name>
</gene>
<dbReference type="EMBL" id="JTCM02000100">
    <property type="protein sequence ID" value="NEU76239.1"/>
    <property type="molecule type" value="Genomic_DNA"/>
</dbReference>
<dbReference type="AlphaFoldDB" id="A0A846HHC3"/>
<name>A0A846HHC3_9CYAN</name>
<accession>A0A846HHC3</accession>
<dbReference type="Pfam" id="PF22727">
    <property type="entry name" value="NCH2"/>
    <property type="match status" value="1"/>
</dbReference>
<evidence type="ECO:0000259" key="1">
    <source>
        <dbReference type="Pfam" id="PF22727"/>
    </source>
</evidence>
<organism evidence="2 3">
    <name type="scientific">Hassallia byssoidea VB512170</name>
    <dbReference type="NCBI Taxonomy" id="1304833"/>
    <lineage>
        <taxon>Bacteria</taxon>
        <taxon>Bacillati</taxon>
        <taxon>Cyanobacteriota</taxon>
        <taxon>Cyanophyceae</taxon>
        <taxon>Nostocales</taxon>
        <taxon>Tolypothrichaceae</taxon>
        <taxon>Hassallia</taxon>
    </lineage>
</organism>
<evidence type="ECO:0000313" key="2">
    <source>
        <dbReference type="EMBL" id="NEU76239.1"/>
    </source>
</evidence>
<sequence>MGDRGSSKQGCPFLSIVCETHCNAYPSAHGSVETIDGFVKYTHHLKNLEIFKNIDLTGLIDQMKAIKTQILDHKQPKPALDSETKHFFETWLHAFNLTLEMVKLSEQEIKALKNYLYANRLIIECKKAAVSVAPSTWQQIEDRMLKIDS</sequence>
<evidence type="ECO:0000313" key="3">
    <source>
        <dbReference type="Proteomes" id="UP000031549"/>
    </source>
</evidence>
<feature type="domain" description="NACHT conflict system C-terminal helical" evidence="1">
    <location>
        <begin position="60"/>
        <end position="145"/>
    </location>
</feature>
<comment type="caution">
    <text evidence="2">The sequence shown here is derived from an EMBL/GenBank/DDBJ whole genome shotgun (WGS) entry which is preliminary data.</text>
</comment>
<dbReference type="Proteomes" id="UP000031549">
    <property type="component" value="Unassembled WGS sequence"/>
</dbReference>